<evidence type="ECO:0000313" key="4">
    <source>
        <dbReference type="Proteomes" id="UP000326759"/>
    </source>
</evidence>
<sequence length="155" mass="17374">MKFSKVNWTLLPFTIFYFILLQHHFQIAHGYGQFCFQKLGACKENEICNLSSKNNNTGICECLEGYIEIPQNTSCVEKPPDIPHGNESHSSGAALGVGITFLFIAVILIAGFLHYKYRIFNGIAHSFYRFRRRPSGGGGQAYQIADDGDDIHPIV</sequence>
<accession>A0A5N5SQ51</accession>
<dbReference type="Proteomes" id="UP000326759">
    <property type="component" value="Unassembled WGS sequence"/>
</dbReference>
<evidence type="ECO:0000256" key="1">
    <source>
        <dbReference type="SAM" id="Phobius"/>
    </source>
</evidence>
<feature type="transmembrane region" description="Helical" evidence="1">
    <location>
        <begin position="93"/>
        <end position="113"/>
    </location>
</feature>
<comment type="caution">
    <text evidence="3">The sequence shown here is derived from an EMBL/GenBank/DDBJ whole genome shotgun (WGS) entry which is preliminary data.</text>
</comment>
<reference evidence="3 4" key="1">
    <citation type="journal article" date="2019" name="PLoS Biol.">
        <title>Sex chromosomes control vertical transmission of feminizing Wolbachia symbionts in an isopod.</title>
        <authorList>
            <person name="Becking T."/>
            <person name="Chebbi M.A."/>
            <person name="Giraud I."/>
            <person name="Moumen B."/>
            <person name="Laverre T."/>
            <person name="Caubet Y."/>
            <person name="Peccoud J."/>
            <person name="Gilbert C."/>
            <person name="Cordaux R."/>
        </authorList>
    </citation>
    <scope>NUCLEOTIDE SEQUENCE [LARGE SCALE GENOMIC DNA]</scope>
    <source>
        <strain evidence="3">ANa2</strain>
        <tissue evidence="3">Whole body excluding digestive tract and cuticle</tissue>
    </source>
</reference>
<keyword evidence="1" id="KW-0472">Membrane</keyword>
<feature type="chain" id="PRO_5024398251" description="EGF-like domain-containing protein" evidence="2">
    <location>
        <begin position="31"/>
        <end position="155"/>
    </location>
</feature>
<proteinExistence type="predicted"/>
<keyword evidence="1" id="KW-0812">Transmembrane</keyword>
<feature type="signal peptide" evidence="2">
    <location>
        <begin position="1"/>
        <end position="30"/>
    </location>
</feature>
<dbReference type="AlphaFoldDB" id="A0A5N5SQ51"/>
<keyword evidence="1" id="KW-1133">Transmembrane helix</keyword>
<evidence type="ECO:0000313" key="3">
    <source>
        <dbReference type="EMBL" id="KAB7496107.1"/>
    </source>
</evidence>
<organism evidence="3 4">
    <name type="scientific">Armadillidium nasatum</name>
    <dbReference type="NCBI Taxonomy" id="96803"/>
    <lineage>
        <taxon>Eukaryota</taxon>
        <taxon>Metazoa</taxon>
        <taxon>Ecdysozoa</taxon>
        <taxon>Arthropoda</taxon>
        <taxon>Crustacea</taxon>
        <taxon>Multicrustacea</taxon>
        <taxon>Malacostraca</taxon>
        <taxon>Eumalacostraca</taxon>
        <taxon>Peracarida</taxon>
        <taxon>Isopoda</taxon>
        <taxon>Oniscidea</taxon>
        <taxon>Crinocheta</taxon>
        <taxon>Armadillidiidae</taxon>
        <taxon>Armadillidium</taxon>
    </lineage>
</organism>
<name>A0A5N5SQ51_9CRUS</name>
<protein>
    <recommendedName>
        <fullName evidence="5">EGF-like domain-containing protein</fullName>
    </recommendedName>
</protein>
<dbReference type="EMBL" id="SEYY01021765">
    <property type="protein sequence ID" value="KAB7496107.1"/>
    <property type="molecule type" value="Genomic_DNA"/>
</dbReference>
<keyword evidence="4" id="KW-1185">Reference proteome</keyword>
<evidence type="ECO:0008006" key="5">
    <source>
        <dbReference type="Google" id="ProtNLM"/>
    </source>
</evidence>
<evidence type="ECO:0000256" key="2">
    <source>
        <dbReference type="SAM" id="SignalP"/>
    </source>
</evidence>
<gene>
    <name evidence="3" type="ORF">Anas_09480</name>
</gene>
<keyword evidence="2" id="KW-0732">Signal</keyword>